<accession>A0A653BHT2</accession>
<keyword evidence="3" id="KW-1185">Reference proteome</keyword>
<proteinExistence type="predicted"/>
<feature type="region of interest" description="Disordered" evidence="1">
    <location>
        <begin position="159"/>
        <end position="194"/>
    </location>
</feature>
<sequence length="194" mass="21378">MFQSNAGSVTTSLRQFRKEKQALQDGNTSVINENQHVARVAPHNHYPSIPRPSDCYRYPTQYQDYNVSPLDQSTGKPRPEAMCNAMPPQSYADLHMAPPSRAAYHQGTGQPGGGKREQDYLNTMAGGGGHSRRENDFLSKLQRIHPSMARSIMSDHHMQEAAQAGGGYRPPPGGVSGGGMDQNRMYATAQSQRY</sequence>
<dbReference type="EMBL" id="CAACVG010000772">
    <property type="protein sequence ID" value="VEN34535.1"/>
    <property type="molecule type" value="Genomic_DNA"/>
</dbReference>
<protein>
    <submittedName>
        <fullName evidence="2">Uncharacterized protein</fullName>
    </submittedName>
</protein>
<evidence type="ECO:0000256" key="1">
    <source>
        <dbReference type="SAM" id="MobiDB-lite"/>
    </source>
</evidence>
<name>A0A653BHT2_CALMS</name>
<dbReference type="Proteomes" id="UP000410492">
    <property type="component" value="Unassembled WGS sequence"/>
</dbReference>
<reference evidence="2 3" key="1">
    <citation type="submission" date="2019-01" db="EMBL/GenBank/DDBJ databases">
        <authorList>
            <person name="Sayadi A."/>
        </authorList>
    </citation>
    <scope>NUCLEOTIDE SEQUENCE [LARGE SCALE GENOMIC DNA]</scope>
</reference>
<dbReference type="AlphaFoldDB" id="A0A653BHT2"/>
<gene>
    <name evidence="2" type="ORF">CALMAC_LOCUS691</name>
</gene>
<dbReference type="OrthoDB" id="6784780at2759"/>
<evidence type="ECO:0000313" key="3">
    <source>
        <dbReference type="Proteomes" id="UP000410492"/>
    </source>
</evidence>
<feature type="compositionally biased region" description="Gly residues" evidence="1">
    <location>
        <begin position="164"/>
        <end position="180"/>
    </location>
</feature>
<feature type="non-terminal residue" evidence="2">
    <location>
        <position position="194"/>
    </location>
</feature>
<evidence type="ECO:0000313" key="2">
    <source>
        <dbReference type="EMBL" id="VEN34535.1"/>
    </source>
</evidence>
<organism evidence="2 3">
    <name type="scientific">Callosobruchus maculatus</name>
    <name type="common">Southern cowpea weevil</name>
    <name type="synonym">Pulse bruchid</name>
    <dbReference type="NCBI Taxonomy" id="64391"/>
    <lineage>
        <taxon>Eukaryota</taxon>
        <taxon>Metazoa</taxon>
        <taxon>Ecdysozoa</taxon>
        <taxon>Arthropoda</taxon>
        <taxon>Hexapoda</taxon>
        <taxon>Insecta</taxon>
        <taxon>Pterygota</taxon>
        <taxon>Neoptera</taxon>
        <taxon>Endopterygota</taxon>
        <taxon>Coleoptera</taxon>
        <taxon>Polyphaga</taxon>
        <taxon>Cucujiformia</taxon>
        <taxon>Chrysomeloidea</taxon>
        <taxon>Chrysomelidae</taxon>
        <taxon>Bruchinae</taxon>
        <taxon>Bruchini</taxon>
        <taxon>Callosobruchus</taxon>
    </lineage>
</organism>